<dbReference type="Proteomes" id="UP000069940">
    <property type="component" value="Unassembled WGS sequence"/>
</dbReference>
<accession>A0ABM1XZD8</accession>
<dbReference type="EnsemblMetazoa" id="AALFPA23_004270.R5130">
    <property type="protein sequence ID" value="AALFPA23_004270.P5130"/>
    <property type="gene ID" value="AALFPA23_004270"/>
</dbReference>
<evidence type="ECO:0000313" key="4">
    <source>
        <dbReference type="Proteomes" id="UP000069940"/>
    </source>
</evidence>
<evidence type="ECO:0000313" key="3">
    <source>
        <dbReference type="EnsemblMetazoa" id="AALFPA23_004270.P5130"/>
    </source>
</evidence>
<organism evidence="3 4">
    <name type="scientific">Aedes albopictus</name>
    <name type="common">Asian tiger mosquito</name>
    <name type="synonym">Stegomyia albopicta</name>
    <dbReference type="NCBI Taxonomy" id="7160"/>
    <lineage>
        <taxon>Eukaryota</taxon>
        <taxon>Metazoa</taxon>
        <taxon>Ecdysozoa</taxon>
        <taxon>Arthropoda</taxon>
        <taxon>Hexapoda</taxon>
        <taxon>Insecta</taxon>
        <taxon>Pterygota</taxon>
        <taxon>Neoptera</taxon>
        <taxon>Endopterygota</taxon>
        <taxon>Diptera</taxon>
        <taxon>Nematocera</taxon>
        <taxon>Culicoidea</taxon>
        <taxon>Culicidae</taxon>
        <taxon>Culicinae</taxon>
        <taxon>Aedini</taxon>
        <taxon>Aedes</taxon>
        <taxon>Stegomyia</taxon>
    </lineage>
</organism>
<proteinExistence type="predicted"/>
<sequence length="347" mass="38119">MVDHLLRHFFSFFSILRQAFAALAAKCDLQFGNCAAPVQTNMLQRTVEAGKVFGRTAAMIRIRLLLLLVLIATIIPRVSPGLGDSGNGTVSIQHRLYQSKQLLMDSEAQFLALSDSHQKLGGDGLIRSARRSHQREPKFISFTTKNDNIEVEIDFAIPFLTIPVKDSVDGVMGSIMKGVPALNVNVGAVILAGVLAIAGAVLGVVVRLFKGEGMMNPMAALGLMQQQPEKKERASDHPDPSTLWTLMEAVDKSLQKFNIDSTACSQRAVCWYVKEAMNNVVERRASRLDTVINGLSEAEWALKFTTGTAIEDAIRTGRRNLNCGQAYPSCRIKADTVRRILKHATRK</sequence>
<keyword evidence="2" id="KW-0732">Signal</keyword>
<evidence type="ECO:0000256" key="2">
    <source>
        <dbReference type="SAM" id="SignalP"/>
    </source>
</evidence>
<protein>
    <submittedName>
        <fullName evidence="3">Uncharacterized protein</fullName>
    </submittedName>
</protein>
<feature type="chain" id="PRO_5046495613" evidence="2">
    <location>
        <begin position="22"/>
        <end position="347"/>
    </location>
</feature>
<keyword evidence="1" id="KW-0472">Membrane</keyword>
<keyword evidence="1" id="KW-1133">Transmembrane helix</keyword>
<reference evidence="3" key="2">
    <citation type="submission" date="2025-05" db="UniProtKB">
        <authorList>
            <consortium name="EnsemblMetazoa"/>
        </authorList>
    </citation>
    <scope>IDENTIFICATION</scope>
    <source>
        <strain evidence="3">Foshan</strain>
    </source>
</reference>
<feature type="signal peptide" evidence="2">
    <location>
        <begin position="1"/>
        <end position="21"/>
    </location>
</feature>
<feature type="transmembrane region" description="Helical" evidence="1">
    <location>
        <begin position="186"/>
        <end position="209"/>
    </location>
</feature>
<dbReference type="RefSeq" id="XP_029723625.2">
    <property type="nucleotide sequence ID" value="XM_029867765.2"/>
</dbReference>
<evidence type="ECO:0000256" key="1">
    <source>
        <dbReference type="SAM" id="Phobius"/>
    </source>
</evidence>
<keyword evidence="1" id="KW-0812">Transmembrane</keyword>
<dbReference type="GeneID" id="109412795"/>
<reference evidence="4" key="1">
    <citation type="journal article" date="2015" name="Proc. Natl. Acad. Sci. U.S.A.">
        <title>Genome sequence of the Asian Tiger mosquito, Aedes albopictus, reveals insights into its biology, genetics, and evolution.</title>
        <authorList>
            <person name="Chen X.G."/>
            <person name="Jiang X."/>
            <person name="Gu J."/>
            <person name="Xu M."/>
            <person name="Wu Y."/>
            <person name="Deng Y."/>
            <person name="Zhang C."/>
            <person name="Bonizzoni M."/>
            <person name="Dermauw W."/>
            <person name="Vontas J."/>
            <person name="Armbruster P."/>
            <person name="Huang X."/>
            <person name="Yang Y."/>
            <person name="Zhang H."/>
            <person name="He W."/>
            <person name="Peng H."/>
            <person name="Liu Y."/>
            <person name="Wu K."/>
            <person name="Chen J."/>
            <person name="Lirakis M."/>
            <person name="Topalis P."/>
            <person name="Van Leeuwen T."/>
            <person name="Hall A.B."/>
            <person name="Jiang X."/>
            <person name="Thorpe C."/>
            <person name="Mueller R.L."/>
            <person name="Sun C."/>
            <person name="Waterhouse R.M."/>
            <person name="Yan G."/>
            <person name="Tu Z.J."/>
            <person name="Fang X."/>
            <person name="James A.A."/>
        </authorList>
    </citation>
    <scope>NUCLEOTIDE SEQUENCE [LARGE SCALE GENOMIC DNA]</scope>
    <source>
        <strain evidence="4">Foshan</strain>
    </source>
</reference>
<name>A0ABM1XZD8_AEDAL</name>
<keyword evidence="4" id="KW-1185">Reference proteome</keyword>